<protein>
    <submittedName>
        <fullName evidence="1">Uncharacterized protein</fullName>
    </submittedName>
</protein>
<organism evidence="1 2">
    <name type="scientific">Acacia crassicarpa</name>
    <name type="common">northern wattle</name>
    <dbReference type="NCBI Taxonomy" id="499986"/>
    <lineage>
        <taxon>Eukaryota</taxon>
        <taxon>Viridiplantae</taxon>
        <taxon>Streptophyta</taxon>
        <taxon>Embryophyta</taxon>
        <taxon>Tracheophyta</taxon>
        <taxon>Spermatophyta</taxon>
        <taxon>Magnoliopsida</taxon>
        <taxon>eudicotyledons</taxon>
        <taxon>Gunneridae</taxon>
        <taxon>Pentapetalae</taxon>
        <taxon>rosids</taxon>
        <taxon>fabids</taxon>
        <taxon>Fabales</taxon>
        <taxon>Fabaceae</taxon>
        <taxon>Caesalpinioideae</taxon>
        <taxon>mimosoid clade</taxon>
        <taxon>Acacieae</taxon>
        <taxon>Acacia</taxon>
    </lineage>
</organism>
<comment type="caution">
    <text evidence="1">The sequence shown here is derived from an EMBL/GenBank/DDBJ whole genome shotgun (WGS) entry which is preliminary data.</text>
</comment>
<name>A0AAE1IUE9_9FABA</name>
<gene>
    <name evidence="1" type="ORF">QN277_006968</name>
</gene>
<accession>A0AAE1IUE9</accession>
<evidence type="ECO:0000313" key="1">
    <source>
        <dbReference type="EMBL" id="KAK4257373.1"/>
    </source>
</evidence>
<dbReference type="Proteomes" id="UP001293593">
    <property type="component" value="Unassembled WGS sequence"/>
</dbReference>
<dbReference type="AlphaFoldDB" id="A0AAE1IUE9"/>
<dbReference type="EMBL" id="JAWXYG010000012">
    <property type="protein sequence ID" value="KAK4257373.1"/>
    <property type="molecule type" value="Genomic_DNA"/>
</dbReference>
<keyword evidence="2" id="KW-1185">Reference proteome</keyword>
<proteinExistence type="predicted"/>
<evidence type="ECO:0000313" key="2">
    <source>
        <dbReference type="Proteomes" id="UP001293593"/>
    </source>
</evidence>
<sequence length="59" mass="6565">MLSQMDEDLVLACQHNLEEEDLKSGAEAERRRIAWERLEAAANVESVVDDILVPVKSAA</sequence>
<reference evidence="1" key="1">
    <citation type="submission" date="2023-10" db="EMBL/GenBank/DDBJ databases">
        <title>Chromosome-level genome of the transformable northern wattle, Acacia crassicarpa.</title>
        <authorList>
            <person name="Massaro I."/>
            <person name="Sinha N.R."/>
            <person name="Poethig S."/>
            <person name="Leichty A.R."/>
        </authorList>
    </citation>
    <scope>NUCLEOTIDE SEQUENCE</scope>
    <source>
        <strain evidence="1">Acra3RX</strain>
        <tissue evidence="1">Leaf</tissue>
    </source>
</reference>